<keyword evidence="5 8" id="KW-1015">Disulfide bond</keyword>
<dbReference type="EC" id="3.2.1.-" evidence="9"/>
<name>A0AAV5GS26_9BASI</name>
<feature type="compositionally biased region" description="Basic and acidic residues" evidence="10">
    <location>
        <begin position="256"/>
        <end position="268"/>
    </location>
</feature>
<keyword evidence="7" id="KW-0479">Metal-binding</keyword>
<dbReference type="SUPFAM" id="SSF48225">
    <property type="entry name" value="Seven-hairpin glycosidases"/>
    <property type="match status" value="1"/>
</dbReference>
<evidence type="ECO:0000256" key="9">
    <source>
        <dbReference type="RuleBase" id="RU361193"/>
    </source>
</evidence>
<dbReference type="Gene3D" id="1.50.10.10">
    <property type="match status" value="1"/>
</dbReference>
<dbReference type="EMBL" id="BQKY01000009">
    <property type="protein sequence ID" value="GJN91478.1"/>
    <property type="molecule type" value="Genomic_DNA"/>
</dbReference>
<evidence type="ECO:0000313" key="12">
    <source>
        <dbReference type="Proteomes" id="UP001342314"/>
    </source>
</evidence>
<proteinExistence type="inferred from homology"/>
<organism evidence="11 12">
    <name type="scientific">Rhodotorula paludigena</name>
    <dbReference type="NCBI Taxonomy" id="86838"/>
    <lineage>
        <taxon>Eukaryota</taxon>
        <taxon>Fungi</taxon>
        <taxon>Dikarya</taxon>
        <taxon>Basidiomycota</taxon>
        <taxon>Pucciniomycotina</taxon>
        <taxon>Microbotryomycetes</taxon>
        <taxon>Sporidiobolales</taxon>
        <taxon>Sporidiobolaceae</taxon>
        <taxon>Rhodotorula</taxon>
    </lineage>
</organism>
<evidence type="ECO:0000256" key="8">
    <source>
        <dbReference type="PIRSR" id="PIRSR601382-3"/>
    </source>
</evidence>
<dbReference type="PANTHER" id="PTHR11742:SF103">
    <property type="entry name" value="ENDOPLASMIC RETICULUM MANNOSIDASE MNL2-RELATED"/>
    <property type="match status" value="1"/>
</dbReference>
<keyword evidence="7" id="KW-0106">Calcium</keyword>
<evidence type="ECO:0000256" key="5">
    <source>
        <dbReference type="ARBA" id="ARBA00023157"/>
    </source>
</evidence>
<keyword evidence="12" id="KW-1185">Reference proteome</keyword>
<feature type="active site" description="Proton donor" evidence="6">
    <location>
        <position position="456"/>
    </location>
</feature>
<feature type="binding site" evidence="7">
    <location>
        <position position="871"/>
    </location>
    <ligand>
        <name>Ca(2+)</name>
        <dbReference type="ChEBI" id="CHEBI:29108"/>
    </ligand>
</feature>
<dbReference type="GO" id="GO:0005783">
    <property type="term" value="C:endoplasmic reticulum"/>
    <property type="evidence" value="ECO:0007669"/>
    <property type="project" value="TreeGrafter"/>
</dbReference>
<gene>
    <name evidence="11" type="ORF">Rhopal_004501-T1</name>
</gene>
<evidence type="ECO:0000256" key="1">
    <source>
        <dbReference type="ARBA" id="ARBA00001913"/>
    </source>
</evidence>
<dbReference type="InterPro" id="IPR012341">
    <property type="entry name" value="6hp_glycosidase-like_sf"/>
</dbReference>
<feature type="region of interest" description="Disordered" evidence="10">
    <location>
        <begin position="245"/>
        <end position="268"/>
    </location>
</feature>
<dbReference type="InterPro" id="IPR001382">
    <property type="entry name" value="Glyco_hydro_47"/>
</dbReference>
<evidence type="ECO:0000256" key="7">
    <source>
        <dbReference type="PIRSR" id="PIRSR601382-2"/>
    </source>
</evidence>
<dbReference type="GO" id="GO:0005975">
    <property type="term" value="P:carbohydrate metabolic process"/>
    <property type="evidence" value="ECO:0007669"/>
    <property type="project" value="InterPro"/>
</dbReference>
<feature type="compositionally biased region" description="Gly residues" evidence="10">
    <location>
        <begin position="993"/>
        <end position="1004"/>
    </location>
</feature>
<evidence type="ECO:0000313" key="11">
    <source>
        <dbReference type="EMBL" id="GJN91478.1"/>
    </source>
</evidence>
<dbReference type="GO" id="GO:0004571">
    <property type="term" value="F:mannosyl-oligosaccharide 1,2-alpha-mannosidase activity"/>
    <property type="evidence" value="ECO:0007669"/>
    <property type="project" value="InterPro"/>
</dbReference>
<sequence length="1053" mass="117434">MTILSEDGASALPRRRTPSPPASSFPPRLNFFSRAANDPYQPLPSSDYASGRDRGLDPRWDEEREMGPWHALVAHRSGRATRNKVLLGVAGVVVLYLLHNAWTRPHHPPHWHGRPPHQGSEEHHGPLPPGPPTAPTKVPTYTQPTGIPVPVLETAELPLADLDELIQPRRPVPPTWPDPWAGPSVFGDHHKVDRAYEYLSPERFGSEETGWKTVPDPPKRDPPPAQYLLKAFEYSAASAGRRLDGRKAKLPPGMAFDERTGRPKPLDPKVLKLGQAEGWKVPKGFSATQLGTGKVGEQVLPRIQFEGFVEGEDDERSERAVEERRRREWVKRAFMHAWAGMSKYAYGHDEVSPVSNLFSDNYNGWGATIVDSLDTLLVMNMSHEYNIAREHVAAIDFTYLVPSGSRTFSTKLPKLSSLDLPPRSREPPEVERKPWVDPRIGQATNPRSPLTIPWFETTIRYLGGLISAYDLSSDPLMLERATELGDWLLPAFATEHGLPLARYMIGLNPNGQKPGRSVLAEVGSMTLEMTRLSQLTGNEVYYRAAQRAMDTLDKHFKAAQPKPADPKLAAGPGFRGRLGALLPAHLDPAYPSMLQGEYTFGGLADSYYEYLIKQAQLTSFALEQYPRMYRDAIESAYAYLIRPVGVVPGRDDLTLIGSVNFGAWKPELQHLTCFAGGMCVFVSSSLRQVNKLTTARDRLGLGAKLLDRPQDLETAINVTNACAWVYESSKTGIGGEQTLFYDKEDTARFVVLDSKADDMFTRSRSLRGSPTGVRSADHRQIGRPETIEGVFYMWRLTGDRKWQDVGWTMFVNWVKHSITEAGFATVRDTNTLPAQKDDSEESFVMAESLKYYYLLFSPRDYMSLDDYVFSTEAHPFWITKPGGPRMPAPLWTGPEASDTASFTSQIGEGTWVQKWARVQQAAALAHQVWRPLGADEPVDEHDARLHGGEVPVERMPDARDGRPPGNARRPLLREARKKAEEAVSPVEVQRARGGQGEAGGGGRGMGGRVAPFAVAHKQHTYTLIPKLVYVHRIGMKRWRVSFGPGGRIQYYNN</sequence>
<evidence type="ECO:0000256" key="2">
    <source>
        <dbReference type="ARBA" id="ARBA00004922"/>
    </source>
</evidence>
<feature type="disulfide bond" evidence="8">
    <location>
        <begin position="673"/>
        <end position="722"/>
    </location>
</feature>
<reference evidence="11 12" key="1">
    <citation type="submission" date="2021-12" db="EMBL/GenBank/DDBJ databases">
        <title>High titer production of polyol ester of fatty acids by Rhodotorula paludigena BS15 towards product separation-free biomass refinery.</title>
        <authorList>
            <person name="Mano J."/>
            <person name="Ono H."/>
            <person name="Tanaka T."/>
            <person name="Naito K."/>
            <person name="Sushida H."/>
            <person name="Ike M."/>
            <person name="Tokuyasu K."/>
            <person name="Kitaoka M."/>
        </authorList>
    </citation>
    <scope>NUCLEOTIDE SEQUENCE [LARGE SCALE GENOMIC DNA]</scope>
    <source>
        <strain evidence="11 12">BS15</strain>
    </source>
</reference>
<feature type="region of interest" description="Disordered" evidence="10">
    <location>
        <begin position="1"/>
        <end position="61"/>
    </location>
</feature>
<evidence type="ECO:0000256" key="6">
    <source>
        <dbReference type="PIRSR" id="PIRSR601382-1"/>
    </source>
</evidence>
<dbReference type="PANTHER" id="PTHR11742">
    <property type="entry name" value="MANNOSYL-OLIGOSACCHARIDE ALPHA-1,2-MANNOSIDASE-RELATED"/>
    <property type="match status" value="1"/>
</dbReference>
<comment type="cofactor">
    <cofactor evidence="1 7">
        <name>Ca(2+)</name>
        <dbReference type="ChEBI" id="CHEBI:29108"/>
    </cofactor>
</comment>
<accession>A0AAV5GS26</accession>
<feature type="active site" evidence="6">
    <location>
        <position position="785"/>
    </location>
</feature>
<feature type="compositionally biased region" description="Basic and acidic residues" evidence="10">
    <location>
        <begin position="940"/>
        <end position="962"/>
    </location>
</feature>
<dbReference type="InterPro" id="IPR050749">
    <property type="entry name" value="Glycosyl_Hydrolase_47"/>
</dbReference>
<dbReference type="GO" id="GO:0005509">
    <property type="term" value="F:calcium ion binding"/>
    <property type="evidence" value="ECO:0007669"/>
    <property type="project" value="InterPro"/>
</dbReference>
<dbReference type="Proteomes" id="UP001342314">
    <property type="component" value="Unassembled WGS sequence"/>
</dbReference>
<evidence type="ECO:0000256" key="4">
    <source>
        <dbReference type="ARBA" id="ARBA00022801"/>
    </source>
</evidence>
<keyword evidence="9" id="KW-0326">Glycosidase</keyword>
<comment type="pathway">
    <text evidence="2">Protein modification; protein glycosylation.</text>
</comment>
<feature type="compositionally biased region" description="Basic and acidic residues" evidence="10">
    <location>
        <begin position="50"/>
        <end position="61"/>
    </location>
</feature>
<feature type="compositionally biased region" description="Basic and acidic residues" evidence="10">
    <location>
        <begin position="971"/>
        <end position="981"/>
    </location>
</feature>
<dbReference type="GO" id="GO:0036503">
    <property type="term" value="P:ERAD pathway"/>
    <property type="evidence" value="ECO:0007669"/>
    <property type="project" value="UniProtKB-ARBA"/>
</dbReference>
<feature type="region of interest" description="Disordered" evidence="10">
    <location>
        <begin position="938"/>
        <end position="1004"/>
    </location>
</feature>
<protein>
    <recommendedName>
        <fullName evidence="9">alpha-1,2-Mannosidase</fullName>
        <ecNumber evidence="9">3.2.1.-</ecNumber>
    </recommendedName>
</protein>
<dbReference type="GO" id="GO:0016020">
    <property type="term" value="C:membrane"/>
    <property type="evidence" value="ECO:0007669"/>
    <property type="project" value="InterPro"/>
</dbReference>
<comment type="caution">
    <text evidence="11">The sequence shown here is derived from an EMBL/GenBank/DDBJ whole genome shotgun (WGS) entry which is preliminary data.</text>
</comment>
<evidence type="ECO:0000256" key="3">
    <source>
        <dbReference type="ARBA" id="ARBA00007658"/>
    </source>
</evidence>
<dbReference type="PRINTS" id="PR00747">
    <property type="entry name" value="GLYHDRLASE47"/>
</dbReference>
<feature type="active site" evidence="6">
    <location>
        <position position="605"/>
    </location>
</feature>
<dbReference type="AlphaFoldDB" id="A0AAV5GS26"/>
<dbReference type="Pfam" id="PF01532">
    <property type="entry name" value="Glyco_hydro_47"/>
    <property type="match status" value="2"/>
</dbReference>
<keyword evidence="4 9" id="KW-0378">Hydrolase</keyword>
<evidence type="ECO:0000256" key="10">
    <source>
        <dbReference type="SAM" id="MobiDB-lite"/>
    </source>
</evidence>
<feature type="active site" description="Proton donor" evidence="6">
    <location>
        <position position="736"/>
    </location>
</feature>
<dbReference type="InterPro" id="IPR036026">
    <property type="entry name" value="Seven-hairpin_glycosidases"/>
</dbReference>
<feature type="region of interest" description="Disordered" evidence="10">
    <location>
        <begin position="107"/>
        <end position="139"/>
    </location>
</feature>
<comment type="similarity">
    <text evidence="3 9">Belongs to the glycosyl hydrolase 47 family.</text>
</comment>